<evidence type="ECO:0000256" key="1">
    <source>
        <dbReference type="ARBA" id="ARBA00004429"/>
    </source>
</evidence>
<organism evidence="11 12">
    <name type="scientific">Altericroceibacterium endophyticum</name>
    <dbReference type="NCBI Taxonomy" id="1808508"/>
    <lineage>
        <taxon>Bacteria</taxon>
        <taxon>Pseudomonadati</taxon>
        <taxon>Pseudomonadota</taxon>
        <taxon>Alphaproteobacteria</taxon>
        <taxon>Sphingomonadales</taxon>
        <taxon>Erythrobacteraceae</taxon>
        <taxon>Altericroceibacterium</taxon>
    </lineage>
</organism>
<reference evidence="11 12" key="1">
    <citation type="submission" date="2019-12" db="EMBL/GenBank/DDBJ databases">
        <title>Genomic-based taxomic classification of the family Erythrobacteraceae.</title>
        <authorList>
            <person name="Xu L."/>
        </authorList>
    </citation>
    <scope>NUCLEOTIDE SEQUENCE [LARGE SCALE GENOMIC DNA]</scope>
    <source>
        <strain evidence="11 12">LMG 29518</strain>
    </source>
</reference>
<evidence type="ECO:0000256" key="8">
    <source>
        <dbReference type="ARBA" id="ARBA00038436"/>
    </source>
</evidence>
<sequence>MIDRFIRIISRLLLAASAIALALMVAILSWQVFARYVLDYSPAWAEQTALMLMIWLTFLGTASGIAEGFHIRIVEGVANLPETWKKRVVQLANLLIILAALLIVWLGILLAQATWGNAVPTLPLTRGMVYLVIPFSGALIAVFALDKLLRGEEISGSQASA</sequence>
<keyword evidence="7 9" id="KW-0472">Membrane</keyword>
<comment type="function">
    <text evidence="9">Part of the tripartite ATP-independent periplasmic (TRAP) transport system.</text>
</comment>
<dbReference type="OrthoDB" id="4964541at2"/>
<dbReference type="EMBL" id="WTYT01000001">
    <property type="protein sequence ID" value="MXO64503.1"/>
    <property type="molecule type" value="Genomic_DNA"/>
</dbReference>
<feature type="domain" description="Tripartite ATP-independent periplasmic transporters DctQ component" evidence="10">
    <location>
        <begin position="24"/>
        <end position="150"/>
    </location>
</feature>
<evidence type="ECO:0000256" key="9">
    <source>
        <dbReference type="RuleBase" id="RU369079"/>
    </source>
</evidence>
<comment type="subunit">
    <text evidence="9">The complex comprises the extracytoplasmic solute receptor protein and the two transmembrane proteins.</text>
</comment>
<proteinExistence type="inferred from homology"/>
<evidence type="ECO:0000256" key="4">
    <source>
        <dbReference type="ARBA" id="ARBA00022519"/>
    </source>
</evidence>
<gene>
    <name evidence="11" type="ORF">GRI91_01855</name>
</gene>
<evidence type="ECO:0000256" key="5">
    <source>
        <dbReference type="ARBA" id="ARBA00022692"/>
    </source>
</evidence>
<feature type="transmembrane region" description="Helical" evidence="9">
    <location>
        <begin position="52"/>
        <end position="71"/>
    </location>
</feature>
<dbReference type="InterPro" id="IPR007387">
    <property type="entry name" value="TRAP_DctQ"/>
</dbReference>
<dbReference type="GO" id="GO:0005886">
    <property type="term" value="C:plasma membrane"/>
    <property type="evidence" value="ECO:0007669"/>
    <property type="project" value="UniProtKB-SubCell"/>
</dbReference>
<keyword evidence="5 9" id="KW-0812">Transmembrane</keyword>
<feature type="transmembrane region" description="Helical" evidence="9">
    <location>
        <begin position="91"/>
        <end position="115"/>
    </location>
</feature>
<dbReference type="Proteomes" id="UP000438476">
    <property type="component" value="Unassembled WGS sequence"/>
</dbReference>
<comment type="similarity">
    <text evidence="8 9">Belongs to the TRAP transporter small permease family.</text>
</comment>
<dbReference type="AlphaFoldDB" id="A0A6I4T315"/>
<feature type="transmembrane region" description="Helical" evidence="9">
    <location>
        <begin position="12"/>
        <end position="32"/>
    </location>
</feature>
<protein>
    <recommendedName>
        <fullName evidence="9">TRAP transporter small permease protein</fullName>
    </recommendedName>
</protein>
<keyword evidence="2 9" id="KW-0813">Transport</keyword>
<accession>A0A6I4T315</accession>
<dbReference type="PANTHER" id="PTHR35011">
    <property type="entry name" value="2,3-DIKETO-L-GULONATE TRAP TRANSPORTER SMALL PERMEASE PROTEIN YIAM"/>
    <property type="match status" value="1"/>
</dbReference>
<evidence type="ECO:0000256" key="7">
    <source>
        <dbReference type="ARBA" id="ARBA00023136"/>
    </source>
</evidence>
<name>A0A6I4T315_9SPHN</name>
<keyword evidence="4 9" id="KW-0997">Cell inner membrane</keyword>
<evidence type="ECO:0000256" key="3">
    <source>
        <dbReference type="ARBA" id="ARBA00022475"/>
    </source>
</evidence>
<feature type="transmembrane region" description="Helical" evidence="9">
    <location>
        <begin position="127"/>
        <end position="145"/>
    </location>
</feature>
<keyword evidence="12" id="KW-1185">Reference proteome</keyword>
<evidence type="ECO:0000313" key="11">
    <source>
        <dbReference type="EMBL" id="MXO64503.1"/>
    </source>
</evidence>
<comment type="caution">
    <text evidence="11">The sequence shown here is derived from an EMBL/GenBank/DDBJ whole genome shotgun (WGS) entry which is preliminary data.</text>
</comment>
<dbReference type="RefSeq" id="WP_160734930.1">
    <property type="nucleotide sequence ID" value="NZ_WTYT01000001.1"/>
</dbReference>
<dbReference type="InterPro" id="IPR055348">
    <property type="entry name" value="DctQ"/>
</dbReference>
<dbReference type="PANTHER" id="PTHR35011:SF11">
    <property type="entry name" value="TRAP TRANSPORTER SMALL PERMEASE PROTEIN"/>
    <property type="match status" value="1"/>
</dbReference>
<evidence type="ECO:0000256" key="6">
    <source>
        <dbReference type="ARBA" id="ARBA00022989"/>
    </source>
</evidence>
<evidence type="ECO:0000256" key="2">
    <source>
        <dbReference type="ARBA" id="ARBA00022448"/>
    </source>
</evidence>
<comment type="subcellular location">
    <subcellularLocation>
        <location evidence="1 9">Cell inner membrane</location>
        <topology evidence="1 9">Multi-pass membrane protein</topology>
    </subcellularLocation>
</comment>
<dbReference type="GO" id="GO:0015740">
    <property type="term" value="P:C4-dicarboxylate transport"/>
    <property type="evidence" value="ECO:0007669"/>
    <property type="project" value="TreeGrafter"/>
</dbReference>
<dbReference type="GO" id="GO:0022857">
    <property type="term" value="F:transmembrane transporter activity"/>
    <property type="evidence" value="ECO:0007669"/>
    <property type="project" value="UniProtKB-UniRule"/>
</dbReference>
<evidence type="ECO:0000259" key="10">
    <source>
        <dbReference type="Pfam" id="PF04290"/>
    </source>
</evidence>
<evidence type="ECO:0000313" key="12">
    <source>
        <dbReference type="Proteomes" id="UP000438476"/>
    </source>
</evidence>
<keyword evidence="6 9" id="KW-1133">Transmembrane helix</keyword>
<keyword evidence="3" id="KW-1003">Cell membrane</keyword>
<dbReference type="Pfam" id="PF04290">
    <property type="entry name" value="DctQ"/>
    <property type="match status" value="1"/>
</dbReference>